<proteinExistence type="predicted"/>
<gene>
    <name evidence="2" type="ORF">P5673_031982</name>
</gene>
<evidence type="ECO:0000313" key="2">
    <source>
        <dbReference type="EMBL" id="KAK2547960.1"/>
    </source>
</evidence>
<protein>
    <submittedName>
        <fullName evidence="2">Uncharacterized protein</fullName>
    </submittedName>
</protein>
<dbReference type="PANTHER" id="PTHR35169">
    <property type="entry name" value="FE2OG DIOXYGENASE DOMAIN-CONTAINING PROTEIN"/>
    <property type="match status" value="1"/>
</dbReference>
<dbReference type="PANTHER" id="PTHR35169:SF1">
    <property type="entry name" value="PROLYL 4-HYDROXYLASE ALPHA SUBUNIT FE(2+) 2OG DIOXYGENASE DOMAIN-CONTAINING PROTEIN"/>
    <property type="match status" value="1"/>
</dbReference>
<keyword evidence="3" id="KW-1185">Reference proteome</keyword>
<keyword evidence="1" id="KW-0732">Signal</keyword>
<dbReference type="Proteomes" id="UP001249851">
    <property type="component" value="Unassembled WGS sequence"/>
</dbReference>
<feature type="chain" id="PRO_5042192721" evidence="1">
    <location>
        <begin position="20"/>
        <end position="490"/>
    </location>
</feature>
<accession>A0AAD9PSN0</accession>
<dbReference type="AlphaFoldDB" id="A0AAD9PSN0"/>
<dbReference type="EMBL" id="JARQWQ010000161">
    <property type="protein sequence ID" value="KAK2547960.1"/>
    <property type="molecule type" value="Genomic_DNA"/>
</dbReference>
<organism evidence="2 3">
    <name type="scientific">Acropora cervicornis</name>
    <name type="common">Staghorn coral</name>
    <dbReference type="NCBI Taxonomy" id="6130"/>
    <lineage>
        <taxon>Eukaryota</taxon>
        <taxon>Metazoa</taxon>
        <taxon>Cnidaria</taxon>
        <taxon>Anthozoa</taxon>
        <taxon>Hexacorallia</taxon>
        <taxon>Scleractinia</taxon>
        <taxon>Astrocoeniina</taxon>
        <taxon>Acroporidae</taxon>
        <taxon>Acropora</taxon>
    </lineage>
</organism>
<name>A0AAD9PSN0_ACRCE</name>
<reference evidence="2" key="1">
    <citation type="journal article" date="2023" name="G3 (Bethesda)">
        <title>Whole genome assembly and annotation of the endangered Caribbean coral Acropora cervicornis.</title>
        <authorList>
            <person name="Selwyn J.D."/>
            <person name="Vollmer S.V."/>
        </authorList>
    </citation>
    <scope>NUCLEOTIDE SEQUENCE</scope>
    <source>
        <strain evidence="2">K2</strain>
    </source>
</reference>
<sequence>MNNLAFLCCFLLIFCPSCPTKTREKQIFKDGERRVFVLDDIFPSQSINSFYNLVSFGKVAGKISSWFYTKSDNYQDFLTLNATSNSPWMAAINPEFFMKTALWNIIQNEIELISAGKNYFPYEVAFTMHRRLDFITEAGKDFKKNDYGETLFYRDSGEILAAVHPKMGRMMIWNASVPFIFKPPAMSYLQAQYDIIVRLSTSKEKADQKILETKRQIENCEKQDTLGFALSDQVDIPVVDLSKFEKKRFHDSLGREIAVFDGLLNSKDLDALRLFLLQYNSAFMYQGFDTSGDEEHDNVSWIAMLKVKDFVTSRLWRLVKQLAAYLSGINEWYPYDVSMNIIRNSHFTRIHQDCEPKLFNKDGRPFPPGKQQYEWLASVRPRYGRMVIFRGIIPHSARPPSPGFNGVRYTFACKALGETLEYLDNGDNDDPEAMNLLEKLSTDDKSTPTTEFIEEKLVKYRQKRDDAWDNKIETILKQLTASKSRVNDEL</sequence>
<reference evidence="2" key="2">
    <citation type="journal article" date="2023" name="Science">
        <title>Genomic signatures of disease resistance in endangered staghorn corals.</title>
        <authorList>
            <person name="Vollmer S.V."/>
            <person name="Selwyn J.D."/>
            <person name="Despard B.A."/>
            <person name="Roesel C.L."/>
        </authorList>
    </citation>
    <scope>NUCLEOTIDE SEQUENCE</scope>
    <source>
        <strain evidence="2">K2</strain>
    </source>
</reference>
<evidence type="ECO:0000256" key="1">
    <source>
        <dbReference type="SAM" id="SignalP"/>
    </source>
</evidence>
<feature type="signal peptide" evidence="1">
    <location>
        <begin position="1"/>
        <end position="19"/>
    </location>
</feature>
<evidence type="ECO:0000313" key="3">
    <source>
        <dbReference type="Proteomes" id="UP001249851"/>
    </source>
</evidence>
<comment type="caution">
    <text evidence="2">The sequence shown here is derived from an EMBL/GenBank/DDBJ whole genome shotgun (WGS) entry which is preliminary data.</text>
</comment>